<proteinExistence type="predicted"/>
<protein>
    <submittedName>
        <fullName evidence="1">S41 family peptidase</fullName>
    </submittedName>
</protein>
<evidence type="ECO:0000313" key="1">
    <source>
        <dbReference type="EMBL" id="WHZ55872.1"/>
    </source>
</evidence>
<keyword evidence="2" id="KW-1185">Reference proteome</keyword>
<gene>
    <name evidence="1" type="ORF">QLQ22_14225</name>
</gene>
<name>A0ACD4R5Y2_9BACI</name>
<reference evidence="2" key="1">
    <citation type="journal article" date="2025" name="Aquaculture">
        <title>Assessment of the bioflocculant production and safety properties of Metabacillus hrfriensis sp. nov. based on phenotypic and whole-genome sequencing analysis.</title>
        <authorList>
            <person name="Zhang R."/>
            <person name="Zhao Z."/>
            <person name="Luo L."/>
            <person name="Wang S."/>
            <person name="Guo K."/>
            <person name="Xu W."/>
        </authorList>
    </citation>
    <scope>NUCLEOTIDE SEQUENCE [LARGE SCALE GENOMIC DNA]</scope>
    <source>
        <strain evidence="2">CT-WN-B3</strain>
    </source>
</reference>
<evidence type="ECO:0000313" key="2">
    <source>
        <dbReference type="Proteomes" id="UP001226091"/>
    </source>
</evidence>
<sequence length="468" mass="50997">MFKNNNVKFLFAILLTAIISAGITFAVVQKDSGLSQAQGKSDDPFEKLYSTYDTLKGEFYQDTNQEKLVDGAIKGMLQSLDDPYSTYMDQEEAKGFNENISSSFEGIGAEVQESDGKIMIVSPIKGSPAEKAGLKPKDKILKVDDKSVEGMTVNEAVMLIRGEKGSKVQLVIERDGVGELDFNLTRDTIPLETVYTEVENGIGKVQITKFSETTGKELADALNKLNDQEVKGLVLDLRQNPGGLLDQAIAMSDIFVPKGKTIMQIENKDGSKEVQKSQNDSAVNVPVVVVVDNGTASAAEIMAGALNQSAGIPIVGEKTFGKGTIQTAKSFEDGSSIKYTIAKWLTPDGSWIHKKGIEPQHKASLPAYANLPYLNPDKELKQGDSSAEVKVAQQMLKALGYKNVKTDGFYEETTKNAVTQFQAKYSLKSTGTISGETTIKMLETLQAQLKENDTQMEEAIKVLNEQMQ</sequence>
<dbReference type="EMBL" id="CP126116">
    <property type="protein sequence ID" value="WHZ55872.1"/>
    <property type="molecule type" value="Genomic_DNA"/>
</dbReference>
<dbReference type="Proteomes" id="UP001226091">
    <property type="component" value="Chromosome"/>
</dbReference>
<organism evidence="1 2">
    <name type="scientific">Metabacillus hrfriensis</name>
    <dbReference type="NCBI Taxonomy" id="3048891"/>
    <lineage>
        <taxon>Bacteria</taxon>
        <taxon>Bacillati</taxon>
        <taxon>Bacillota</taxon>
        <taxon>Bacilli</taxon>
        <taxon>Bacillales</taxon>
        <taxon>Bacillaceae</taxon>
        <taxon>Metabacillus</taxon>
    </lineage>
</organism>
<accession>A0ACD4R5Y2</accession>